<evidence type="ECO:0000313" key="11">
    <source>
        <dbReference type="Proteomes" id="UP000465601"/>
    </source>
</evidence>
<dbReference type="InterPro" id="IPR008844">
    <property type="entry name" value="Spore_GerAC-like"/>
</dbReference>
<accession>A0A833M952</accession>
<keyword evidence="4" id="KW-0732">Signal</keyword>
<evidence type="ECO:0000259" key="8">
    <source>
        <dbReference type="Pfam" id="PF05504"/>
    </source>
</evidence>
<dbReference type="AlphaFoldDB" id="A0A833M952"/>
<dbReference type="Pfam" id="PF25198">
    <property type="entry name" value="Spore_GerAC_N"/>
    <property type="match status" value="1"/>
</dbReference>
<gene>
    <name evidence="10" type="ORF">F8153_02260</name>
</gene>
<comment type="subcellular location">
    <subcellularLocation>
        <location evidence="1">Membrane</location>
        <topology evidence="1">Lipid-anchor</topology>
    </subcellularLocation>
</comment>
<dbReference type="GO" id="GO:0009847">
    <property type="term" value="P:spore germination"/>
    <property type="evidence" value="ECO:0007669"/>
    <property type="project" value="InterPro"/>
</dbReference>
<feature type="domain" description="Spore germination protein N-terminal" evidence="9">
    <location>
        <begin position="23"/>
        <end position="201"/>
    </location>
</feature>
<dbReference type="EMBL" id="WBZB01000008">
    <property type="protein sequence ID" value="KAB3532480.1"/>
    <property type="molecule type" value="Genomic_DNA"/>
</dbReference>
<organism evidence="10 11">
    <name type="scientific">Alkaliphilus serpentinus</name>
    <dbReference type="NCBI Taxonomy" id="1482731"/>
    <lineage>
        <taxon>Bacteria</taxon>
        <taxon>Bacillati</taxon>
        <taxon>Bacillota</taxon>
        <taxon>Clostridia</taxon>
        <taxon>Peptostreptococcales</taxon>
        <taxon>Natronincolaceae</taxon>
        <taxon>Alkaliphilus</taxon>
    </lineage>
</organism>
<evidence type="ECO:0000259" key="9">
    <source>
        <dbReference type="Pfam" id="PF25198"/>
    </source>
</evidence>
<keyword evidence="11" id="KW-1185">Reference proteome</keyword>
<keyword evidence="7" id="KW-0449">Lipoprotein</keyword>
<evidence type="ECO:0000256" key="4">
    <source>
        <dbReference type="ARBA" id="ARBA00022729"/>
    </source>
</evidence>
<dbReference type="Pfam" id="PF05504">
    <property type="entry name" value="Spore_GerAC"/>
    <property type="match status" value="1"/>
</dbReference>
<evidence type="ECO:0000256" key="5">
    <source>
        <dbReference type="ARBA" id="ARBA00023136"/>
    </source>
</evidence>
<comment type="caution">
    <text evidence="10">The sequence shown here is derived from an EMBL/GenBank/DDBJ whole genome shotgun (WGS) entry which is preliminary data.</text>
</comment>
<dbReference type="InterPro" id="IPR046953">
    <property type="entry name" value="Spore_GerAC-like_C"/>
</dbReference>
<dbReference type="NCBIfam" id="TIGR02887">
    <property type="entry name" value="spore_ger_x_C"/>
    <property type="match status" value="1"/>
</dbReference>
<evidence type="ECO:0000256" key="1">
    <source>
        <dbReference type="ARBA" id="ARBA00004635"/>
    </source>
</evidence>
<feature type="domain" description="Spore germination GerAC-like C-terminal" evidence="8">
    <location>
        <begin position="212"/>
        <end position="376"/>
    </location>
</feature>
<keyword evidence="5" id="KW-0472">Membrane</keyword>
<evidence type="ECO:0000256" key="3">
    <source>
        <dbReference type="ARBA" id="ARBA00022544"/>
    </source>
</evidence>
<name>A0A833M952_9FIRM</name>
<dbReference type="Gene3D" id="3.30.300.210">
    <property type="entry name" value="Nutrient germinant receptor protein C, domain 3"/>
    <property type="match status" value="1"/>
</dbReference>
<dbReference type="Proteomes" id="UP000465601">
    <property type="component" value="Unassembled WGS sequence"/>
</dbReference>
<dbReference type="GO" id="GO:0016020">
    <property type="term" value="C:membrane"/>
    <property type="evidence" value="ECO:0007669"/>
    <property type="project" value="UniProtKB-SubCell"/>
</dbReference>
<evidence type="ECO:0000256" key="2">
    <source>
        <dbReference type="ARBA" id="ARBA00007886"/>
    </source>
</evidence>
<dbReference type="OrthoDB" id="2569624at2"/>
<dbReference type="InterPro" id="IPR038501">
    <property type="entry name" value="Spore_GerAC_C_sf"/>
</dbReference>
<evidence type="ECO:0000313" key="10">
    <source>
        <dbReference type="EMBL" id="KAB3532480.1"/>
    </source>
</evidence>
<sequence length="379" mass="42958">MRNKRLIMLVLLMAATLLVGCWDQVEIDDRIFIAILGFDIAPEDLAENPGQSKYQLSISFPNQSGGLGGEVELTNVYLSSLGSNMHSILRQIGARTSKSIYFGHLRGLVLGEELAKDPRMIREILDAFENNPLISRRISIGIVEGKAKDIIEMEPQQEGDVGQYITRIFRKMDKSQRAPLMDIGEVLISLHNNGDVLIPRLVPDEKEIKTAGSAVIKNFALVGWLGEKETIAANMAAGKVDLIVIDIPFEEMLIPYNITDGRARYEIFHNKEDIIFKIEIDVEGDLEQMYLNAEEDLTDPKFINELQSQAEKKIKDMVEGTLVKLQKEFNSDALDISSYIQKYHPSLWKEIEEDWDEVYKNMNFEVVADVKIRRVGLSR</sequence>
<comment type="similarity">
    <text evidence="2">Belongs to the GerABKC lipoprotein family.</text>
</comment>
<dbReference type="InterPro" id="IPR057336">
    <property type="entry name" value="GerAC_N"/>
</dbReference>
<dbReference type="PANTHER" id="PTHR35789">
    <property type="entry name" value="SPORE GERMINATION PROTEIN B3"/>
    <property type="match status" value="1"/>
</dbReference>
<protein>
    <submittedName>
        <fullName evidence="10">Ger(X)C family spore germination protein</fullName>
    </submittedName>
</protein>
<dbReference type="RefSeq" id="WP_151864730.1">
    <property type="nucleotide sequence ID" value="NZ_WBZB01000008.1"/>
</dbReference>
<keyword evidence="3" id="KW-0309">Germination</keyword>
<proteinExistence type="inferred from homology"/>
<evidence type="ECO:0000256" key="6">
    <source>
        <dbReference type="ARBA" id="ARBA00023139"/>
    </source>
</evidence>
<reference evidence="10 11" key="1">
    <citation type="submission" date="2019-10" db="EMBL/GenBank/DDBJ databases">
        <title>Alkaliphilus serpentinus sp. nov. and Alkaliphilus pronyensis sp. nov., two novel anaerobic alkaliphilic species isolated from the serpentinized-hosted hydrothermal field of the Prony Bay (New Caledonia).</title>
        <authorList>
            <person name="Postec A."/>
        </authorList>
    </citation>
    <scope>NUCLEOTIDE SEQUENCE [LARGE SCALE GENOMIC DNA]</scope>
    <source>
        <strain evidence="10 11">LacT</strain>
    </source>
</reference>
<keyword evidence="6" id="KW-0564">Palmitate</keyword>
<dbReference type="PROSITE" id="PS51257">
    <property type="entry name" value="PROKAR_LIPOPROTEIN"/>
    <property type="match status" value="1"/>
</dbReference>
<dbReference type="PANTHER" id="PTHR35789:SF1">
    <property type="entry name" value="SPORE GERMINATION PROTEIN B3"/>
    <property type="match status" value="1"/>
</dbReference>
<evidence type="ECO:0000256" key="7">
    <source>
        <dbReference type="ARBA" id="ARBA00023288"/>
    </source>
</evidence>